<reference evidence="2 3" key="1">
    <citation type="submission" date="2020-07" db="EMBL/GenBank/DDBJ databases">
        <authorList>
            <person name="Feng X."/>
        </authorList>
    </citation>
    <scope>NUCLEOTIDE SEQUENCE [LARGE SCALE GENOMIC DNA]</scope>
    <source>
        <strain evidence="2 3">JCM31066</strain>
    </source>
</reference>
<dbReference type="Proteomes" id="UP000546464">
    <property type="component" value="Unassembled WGS sequence"/>
</dbReference>
<organism evidence="2 3">
    <name type="scientific">Ruficoccus amylovorans</name>
    <dbReference type="NCBI Taxonomy" id="1804625"/>
    <lineage>
        <taxon>Bacteria</taxon>
        <taxon>Pseudomonadati</taxon>
        <taxon>Verrucomicrobiota</taxon>
        <taxon>Opitutia</taxon>
        <taxon>Puniceicoccales</taxon>
        <taxon>Cerasicoccaceae</taxon>
        <taxon>Ruficoccus</taxon>
    </lineage>
</organism>
<name>A0A842HCP5_9BACT</name>
<gene>
    <name evidence="2" type="ORF">H5P28_07070</name>
</gene>
<sequence length="355" mass="42209">MSKKLRQSPLLHPSQRSNPVAKLEADQEKAARRARVLKWRFPPEQPKDTYDPFDTARIRGEYVREELCHALADTEPVHNTEVEVVPYRAKSYLCEGGGRLVHDDMKRRGLPVDFTNWLFVTLTLDRELFDWDPESGYLAGKDRIRRMFEYLKRHGFVFDRWLWKLECHPDSPEWTHWHLLIDTRRFLPWQLLQRAWGLGGTDIERVERRGRGVYVGEYEFKYVFKPGTEIPEWMKKYKRIRFVQTRGIFEPEDNDPSDDDGDTSEREQTESITIGERLDQWKRKVTVIKRNSHGVQMRAYELDCTAQTLFGRIWVAATVYRHLVAPYHAIVRNTKILTPYVRRKTEFAEDQQRVA</sequence>
<evidence type="ECO:0000256" key="1">
    <source>
        <dbReference type="SAM" id="MobiDB-lite"/>
    </source>
</evidence>
<protein>
    <recommendedName>
        <fullName evidence="4">Replication protein</fullName>
    </recommendedName>
</protein>
<feature type="region of interest" description="Disordered" evidence="1">
    <location>
        <begin position="1"/>
        <end position="27"/>
    </location>
</feature>
<dbReference type="RefSeq" id="WP_185675003.1">
    <property type="nucleotide sequence ID" value="NZ_JACHVB010000020.1"/>
</dbReference>
<evidence type="ECO:0008006" key="4">
    <source>
        <dbReference type="Google" id="ProtNLM"/>
    </source>
</evidence>
<keyword evidence="3" id="KW-1185">Reference proteome</keyword>
<proteinExistence type="predicted"/>
<dbReference type="AlphaFoldDB" id="A0A842HCP5"/>
<evidence type="ECO:0000313" key="3">
    <source>
        <dbReference type="Proteomes" id="UP000546464"/>
    </source>
</evidence>
<feature type="compositionally biased region" description="Acidic residues" evidence="1">
    <location>
        <begin position="250"/>
        <end position="262"/>
    </location>
</feature>
<accession>A0A842HCP5</accession>
<dbReference type="EMBL" id="JACHVB010000020">
    <property type="protein sequence ID" value="MBC2594020.1"/>
    <property type="molecule type" value="Genomic_DNA"/>
</dbReference>
<evidence type="ECO:0000313" key="2">
    <source>
        <dbReference type="EMBL" id="MBC2594020.1"/>
    </source>
</evidence>
<feature type="region of interest" description="Disordered" evidence="1">
    <location>
        <begin position="249"/>
        <end position="270"/>
    </location>
</feature>
<comment type="caution">
    <text evidence="2">The sequence shown here is derived from an EMBL/GenBank/DDBJ whole genome shotgun (WGS) entry which is preliminary data.</text>
</comment>